<name>A0A853BZQ1_9ACTN</name>
<dbReference type="Proteomes" id="UP000530424">
    <property type="component" value="Unassembled WGS sequence"/>
</dbReference>
<feature type="region of interest" description="Disordered" evidence="1">
    <location>
        <begin position="222"/>
        <end position="241"/>
    </location>
</feature>
<dbReference type="EMBL" id="JACCFP010000001">
    <property type="protein sequence ID" value="NYI99612.1"/>
    <property type="molecule type" value="Genomic_DNA"/>
</dbReference>
<proteinExistence type="predicted"/>
<keyword evidence="3" id="KW-1185">Reference proteome</keyword>
<evidence type="ECO:0000313" key="3">
    <source>
        <dbReference type="Proteomes" id="UP000530424"/>
    </source>
</evidence>
<gene>
    <name evidence="2" type="ORF">HNR19_000311</name>
</gene>
<organism evidence="2 3">
    <name type="scientific">Nocardioides thalensis</name>
    <dbReference type="NCBI Taxonomy" id="1914755"/>
    <lineage>
        <taxon>Bacteria</taxon>
        <taxon>Bacillati</taxon>
        <taxon>Actinomycetota</taxon>
        <taxon>Actinomycetes</taxon>
        <taxon>Propionibacteriales</taxon>
        <taxon>Nocardioidaceae</taxon>
        <taxon>Nocardioides</taxon>
    </lineage>
</organism>
<dbReference type="RefSeq" id="WP_179666242.1">
    <property type="nucleotide sequence ID" value="NZ_JACCFP010000001.1"/>
</dbReference>
<protein>
    <submittedName>
        <fullName evidence="2">Uncharacterized protein</fullName>
    </submittedName>
</protein>
<evidence type="ECO:0000313" key="2">
    <source>
        <dbReference type="EMBL" id="NYI99612.1"/>
    </source>
</evidence>
<reference evidence="2 3" key="1">
    <citation type="submission" date="2020-07" db="EMBL/GenBank/DDBJ databases">
        <title>Sequencing the genomes of 1000 actinobacteria strains.</title>
        <authorList>
            <person name="Klenk H.-P."/>
        </authorList>
    </citation>
    <scope>NUCLEOTIDE SEQUENCE [LARGE SCALE GENOMIC DNA]</scope>
    <source>
        <strain evidence="2 3">DSM 103833</strain>
    </source>
</reference>
<comment type="caution">
    <text evidence="2">The sequence shown here is derived from an EMBL/GenBank/DDBJ whole genome shotgun (WGS) entry which is preliminary data.</text>
</comment>
<sequence length="241" mass="27096">MDWGWVDSLAGVVIGGAIAAWTGKAATDRAARDDALVAVERFRGLPFDSKLDNDAKWRSRLESRMALFRSGVPWIYVELIDRATQALIAAEHAIKPQPGDNPHRGTYASMMRHPSRVPTRPLVLYRDVVCETVAERIEQPIRGRLFSMLRQWQLRRALAAVYRDNEVRRMPETTGDFFTVAIQHRPVAEHLTWPSRGFTLLRPGRLVQPPPGFWPALTTIDTDAQQPRGGGEVDPSEAPEP</sequence>
<accession>A0A853BZQ1</accession>
<evidence type="ECO:0000256" key="1">
    <source>
        <dbReference type="SAM" id="MobiDB-lite"/>
    </source>
</evidence>
<dbReference type="AlphaFoldDB" id="A0A853BZQ1"/>